<gene>
    <name evidence="2" type="ORF">SEL4614_27940</name>
    <name evidence="1" type="ORF">STL3838_29170</name>
</gene>
<evidence type="ECO:0000313" key="2">
    <source>
        <dbReference type="EMBL" id="BCI37189.1"/>
    </source>
</evidence>
<reference evidence="1" key="1">
    <citation type="submission" date="2018-12" db="EMBL/GenBank/DDBJ databases">
        <title>complete genome sequence of Salmonella enterica subsp. enterica serovar Typhimurium str. L-3838.</title>
        <authorList>
            <person name="Sekizuka T."/>
            <person name="Arai N."/>
            <person name="Kuroda M."/>
            <person name="Akiba M."/>
        </authorList>
    </citation>
    <scope>NUCLEOTIDE SEQUENCE</scope>
    <source>
        <strain evidence="1">L-3838</strain>
    </source>
</reference>
<evidence type="ECO:0000313" key="1">
    <source>
        <dbReference type="EMBL" id="BBH78195.1"/>
    </source>
</evidence>
<proteinExistence type="predicted"/>
<protein>
    <submittedName>
        <fullName evidence="1">Uncharacterized protein</fullName>
    </submittedName>
</protein>
<accession>A0A455RUH7</accession>
<dbReference type="EMBL" id="AP023315">
    <property type="protein sequence ID" value="BCI37189.1"/>
    <property type="molecule type" value="Genomic_DNA"/>
</dbReference>
<name>A0A455RUH7_SALET</name>
<sequence length="51" mass="5687">MMRISEKGITLIKEFEGCSLKLIRTRERGEIPGRLVMAGPTLLTVSQLSPE</sequence>
<dbReference type="EMBL" id="AP019374">
    <property type="protein sequence ID" value="BBH78195.1"/>
    <property type="molecule type" value="Genomic_DNA"/>
</dbReference>
<reference evidence="2" key="2">
    <citation type="submission" date="2020-07" db="EMBL/GenBank/DDBJ databases">
        <title>complete genome sequences of Salmonella enterica subsp. enterica serovar 4,[5],12:i:- str. L-4614.</title>
        <authorList>
            <person name="Sekizuka T."/>
            <person name="Arai N."/>
            <person name="Akiba M."/>
            <person name="Kuroda M."/>
        </authorList>
    </citation>
    <scope>NUCLEOTIDE SEQUENCE</scope>
    <source>
        <strain evidence="2">L-4614</strain>
    </source>
</reference>
<dbReference type="AlphaFoldDB" id="A0A455RUH7"/>
<organism evidence="1">
    <name type="scientific">Salmonella enterica subsp. enterica serovar 4,[5],12:i:-</name>
    <dbReference type="NCBI Taxonomy" id="440524"/>
    <lineage>
        <taxon>Bacteria</taxon>
        <taxon>Pseudomonadati</taxon>
        <taxon>Pseudomonadota</taxon>
        <taxon>Gammaproteobacteria</taxon>
        <taxon>Enterobacterales</taxon>
        <taxon>Enterobacteriaceae</taxon>
        <taxon>Salmonella</taxon>
    </lineage>
</organism>